<accession>A0A2X0MDC7</accession>
<dbReference type="STRING" id="289078.A0A2X0MDC7"/>
<evidence type="ECO:0000256" key="1">
    <source>
        <dbReference type="SAM" id="MobiDB-lite"/>
    </source>
</evidence>
<dbReference type="OrthoDB" id="3344688at2759"/>
<dbReference type="Pfam" id="PF14223">
    <property type="entry name" value="Retrotran_gag_2"/>
    <property type="match status" value="1"/>
</dbReference>
<name>A0A2X0MDC7_9BASI</name>
<sequence>MIPRVLAALQTGLAVNDLHDSSPIPPLMSSTSESDFSNGSGNRLYLKDTQGYKSWSQRAFINLRADKLWDVVNQSIDSLVADYRSTLVIAHPTAVQVADKVAEYRERAIRRNDLACKYIANSISEEQMSHLIHLTSAYEMWDTLRGLHSHGRPSHTMDLLNTLAQPYAGDIPFKEFVNKVKIAMTDFQNLGAPLPHWLFAGMLVRSLPAQYDSIVGNLYIWAIPTYHIPQTPERPLQRSSHEHPVPFDKPAPSLQRSSREHLVLCDIRAQPVRYHRLLRLPCKEARASILCYSTRPRPACQIRQTPYHRLPRLACKEIPHATDSCEALEKKLARASCGIGERGGGSGTLRLRPPALAISEMGFPFRASGIAGAEAPQT</sequence>
<protein>
    <submittedName>
        <fullName evidence="2">BZ3500_MvSof-1268-A1-R1_C044g00124 protein</fullName>
    </submittedName>
</protein>
<evidence type="ECO:0000313" key="2">
    <source>
        <dbReference type="EMBL" id="SDA04160.1"/>
    </source>
</evidence>
<reference evidence="3" key="1">
    <citation type="submission" date="2016-10" db="EMBL/GenBank/DDBJ databases">
        <authorList>
            <person name="Jeantristanb JTB J.-T."/>
            <person name="Ricardo R."/>
        </authorList>
    </citation>
    <scope>NUCLEOTIDE SEQUENCE [LARGE SCALE GENOMIC DNA]</scope>
</reference>
<proteinExistence type="predicted"/>
<dbReference type="Proteomes" id="UP000249723">
    <property type="component" value="Unassembled WGS sequence"/>
</dbReference>
<feature type="region of interest" description="Disordered" evidence="1">
    <location>
        <begin position="232"/>
        <end position="253"/>
    </location>
</feature>
<keyword evidence="3" id="KW-1185">Reference proteome</keyword>
<feature type="compositionally biased region" description="Basic and acidic residues" evidence="1">
    <location>
        <begin position="235"/>
        <end position="246"/>
    </location>
</feature>
<gene>
    <name evidence="2" type="ORF">BZ3500_MVSOF-1268-A1-R1_C044G00124</name>
</gene>
<evidence type="ECO:0000313" key="3">
    <source>
        <dbReference type="Proteomes" id="UP000249723"/>
    </source>
</evidence>
<dbReference type="AlphaFoldDB" id="A0A2X0MDC7"/>
<dbReference type="EMBL" id="FMWP01000149">
    <property type="protein sequence ID" value="SDA04160.1"/>
    <property type="molecule type" value="Genomic_DNA"/>
</dbReference>
<organism evidence="2 3">
    <name type="scientific">Microbotryum saponariae</name>
    <dbReference type="NCBI Taxonomy" id="289078"/>
    <lineage>
        <taxon>Eukaryota</taxon>
        <taxon>Fungi</taxon>
        <taxon>Dikarya</taxon>
        <taxon>Basidiomycota</taxon>
        <taxon>Pucciniomycotina</taxon>
        <taxon>Microbotryomycetes</taxon>
        <taxon>Microbotryales</taxon>
        <taxon>Microbotryaceae</taxon>
        <taxon>Microbotryum</taxon>
    </lineage>
</organism>